<keyword evidence="3" id="KW-0647">Proteasome</keyword>
<dbReference type="SMART" id="SM00726">
    <property type="entry name" value="UIM"/>
    <property type="match status" value="3"/>
</dbReference>
<evidence type="ECO:0000256" key="2">
    <source>
        <dbReference type="ARBA" id="ARBA00022737"/>
    </source>
</evidence>
<evidence type="ECO:0000313" key="7">
    <source>
        <dbReference type="EMBL" id="VEU33791.1"/>
    </source>
</evidence>
<feature type="compositionally biased region" description="Basic and acidic residues" evidence="5">
    <location>
        <begin position="456"/>
        <end position="471"/>
    </location>
</feature>
<keyword evidence="2" id="KW-0677">Repeat</keyword>
<feature type="compositionally biased region" description="Low complexity" evidence="5">
    <location>
        <begin position="379"/>
        <end position="393"/>
    </location>
</feature>
<protein>
    <recommendedName>
        <fullName evidence="4">26S proteasome regulatory subunit RPN10</fullName>
    </recommendedName>
</protein>
<dbReference type="Proteomes" id="UP000291116">
    <property type="component" value="Unassembled WGS sequence"/>
</dbReference>
<feature type="domain" description="VWFA" evidence="6">
    <location>
        <begin position="2"/>
        <end position="184"/>
    </location>
</feature>
<dbReference type="Pfam" id="PF13519">
    <property type="entry name" value="VWA_2"/>
    <property type="match status" value="1"/>
</dbReference>
<organism evidence="7 8">
    <name type="scientific">Pseudo-nitzschia multistriata</name>
    <dbReference type="NCBI Taxonomy" id="183589"/>
    <lineage>
        <taxon>Eukaryota</taxon>
        <taxon>Sar</taxon>
        <taxon>Stramenopiles</taxon>
        <taxon>Ochrophyta</taxon>
        <taxon>Bacillariophyta</taxon>
        <taxon>Bacillariophyceae</taxon>
        <taxon>Bacillariophycidae</taxon>
        <taxon>Bacillariales</taxon>
        <taxon>Bacillariaceae</taxon>
        <taxon>Pseudo-nitzschia</taxon>
    </lineage>
</organism>
<dbReference type="PANTHER" id="PTHR10223:SF0">
    <property type="entry name" value="26S PROTEASOME NON-ATPASE REGULATORY SUBUNIT 4"/>
    <property type="match status" value="1"/>
</dbReference>
<dbReference type="SMART" id="SM00327">
    <property type="entry name" value="VWA"/>
    <property type="match status" value="1"/>
</dbReference>
<evidence type="ECO:0000256" key="4">
    <source>
        <dbReference type="ARBA" id="ARBA00044341"/>
    </source>
</evidence>
<dbReference type="SUPFAM" id="SSF53300">
    <property type="entry name" value="vWA-like"/>
    <property type="match status" value="1"/>
</dbReference>
<dbReference type="GO" id="GO:0043161">
    <property type="term" value="P:proteasome-mediated ubiquitin-dependent protein catabolic process"/>
    <property type="evidence" value="ECO:0007669"/>
    <property type="project" value="TreeGrafter"/>
</dbReference>
<feature type="compositionally biased region" description="Low complexity" evidence="5">
    <location>
        <begin position="341"/>
        <end position="364"/>
    </location>
</feature>
<dbReference type="GO" id="GO:0005634">
    <property type="term" value="C:nucleus"/>
    <property type="evidence" value="ECO:0007669"/>
    <property type="project" value="TreeGrafter"/>
</dbReference>
<evidence type="ECO:0000313" key="8">
    <source>
        <dbReference type="Proteomes" id="UP000291116"/>
    </source>
</evidence>
<evidence type="ECO:0000256" key="1">
    <source>
        <dbReference type="ARBA" id="ARBA00005574"/>
    </source>
</evidence>
<feature type="region of interest" description="Disordered" evidence="5">
    <location>
        <begin position="341"/>
        <end position="471"/>
    </location>
</feature>
<dbReference type="GO" id="GO:0031593">
    <property type="term" value="F:polyubiquitin modification-dependent protein binding"/>
    <property type="evidence" value="ECO:0007669"/>
    <property type="project" value="TreeGrafter"/>
</dbReference>
<dbReference type="InterPro" id="IPR036465">
    <property type="entry name" value="vWFA_dom_sf"/>
</dbReference>
<dbReference type="FunFam" id="3.40.50.410:FF:000005">
    <property type="entry name" value="26S proteasome non-ATPase regulatory subunit 4"/>
    <property type="match status" value="1"/>
</dbReference>
<sequence>MPLESCMIIVDNSEFMRNGDYVPTRLEAQQDAANLLVGAKTQSHPESTVGVSAGTELLVSPTEDVGKLLGAVHGLSIGSKSQNFHQHQQPSGGSSVTASLQVASLALKHRKNKNGSQRIVLFVGSPLDGLESRALAKAGRQLKKNNVSIDVVAMGELEVNEAKLRDLVDAANGRNAGDGAERTCHLVTIPPGVLPSDVLASSPVVHGGTGGSAFAAAAAAAAAGVTSPSGHGGGGGSADAFAEFGGVDPNMDPELAMALRVSMEEERARQERLAAQQAREQQEGARPEADADAPAPGGDAEMPDAGAAGSSGASASASASASAEAPSAMDLGLSEEEALLQQALAMSMNENEPPAAAASAPASEGAGGGGEEDDDDEAAAMQLALQMSLAQAGQDETPGGSGSGSTDQARFQDPGFVNQLLGSLPGVNPNDPAIQSALQNMAKDGENENENDKDESETKKGPGGDDGAKKE</sequence>
<dbReference type="InterPro" id="IPR027040">
    <property type="entry name" value="PSMD4"/>
</dbReference>
<dbReference type="PROSITE" id="PS50330">
    <property type="entry name" value="UIM"/>
    <property type="match status" value="2"/>
</dbReference>
<dbReference type="AlphaFoldDB" id="A0A448YVI5"/>
<dbReference type="InterPro" id="IPR003903">
    <property type="entry name" value="UIM_dom"/>
</dbReference>
<dbReference type="CDD" id="cd22297">
    <property type="entry name" value="PSMD4_RAZUL"/>
    <property type="match status" value="1"/>
</dbReference>
<keyword evidence="8" id="KW-1185">Reference proteome</keyword>
<proteinExistence type="inferred from homology"/>
<name>A0A448YVI5_9STRA</name>
<gene>
    <name evidence="7" type="ORF">PSNMU_V1.4_AUG-EV-PASAV3_0004810</name>
</gene>
<dbReference type="GO" id="GO:0005829">
    <property type="term" value="C:cytosol"/>
    <property type="evidence" value="ECO:0007669"/>
    <property type="project" value="TreeGrafter"/>
</dbReference>
<feature type="compositionally biased region" description="Basic and acidic residues" evidence="5">
    <location>
        <begin position="280"/>
        <end position="289"/>
    </location>
</feature>
<dbReference type="GO" id="GO:0008540">
    <property type="term" value="C:proteasome regulatory particle, base subcomplex"/>
    <property type="evidence" value="ECO:0007669"/>
    <property type="project" value="TreeGrafter"/>
</dbReference>
<dbReference type="OrthoDB" id="1731724at2759"/>
<reference evidence="7 8" key="1">
    <citation type="submission" date="2019-01" db="EMBL/GenBank/DDBJ databases">
        <authorList>
            <person name="Ferrante I. M."/>
        </authorList>
    </citation>
    <scope>NUCLEOTIDE SEQUENCE [LARGE SCALE GENOMIC DNA]</scope>
    <source>
        <strain evidence="7 8">B856</strain>
    </source>
</reference>
<dbReference type="InterPro" id="IPR002035">
    <property type="entry name" value="VWF_A"/>
</dbReference>
<dbReference type="Gene3D" id="3.40.50.410">
    <property type="entry name" value="von Willebrand factor, type A domain"/>
    <property type="match status" value="1"/>
</dbReference>
<dbReference type="PANTHER" id="PTHR10223">
    <property type="entry name" value="26S PROTEASOME NON-ATPASE REGULATORY SUBUNIT 4"/>
    <property type="match status" value="1"/>
</dbReference>
<feature type="compositionally biased region" description="Low complexity" evidence="5">
    <location>
        <begin position="292"/>
        <end position="321"/>
    </location>
</feature>
<evidence type="ECO:0000256" key="5">
    <source>
        <dbReference type="SAM" id="MobiDB-lite"/>
    </source>
</evidence>
<dbReference type="InterPro" id="IPR049590">
    <property type="entry name" value="PSMD4_RAZUL-like"/>
</dbReference>
<dbReference type="EMBL" id="CAACVS010000009">
    <property type="protein sequence ID" value="VEU33791.1"/>
    <property type="molecule type" value="Genomic_DNA"/>
</dbReference>
<evidence type="ECO:0000256" key="3">
    <source>
        <dbReference type="ARBA" id="ARBA00022942"/>
    </source>
</evidence>
<dbReference type="Gene3D" id="1.10.287.3990">
    <property type="match status" value="1"/>
</dbReference>
<accession>A0A448YVI5</accession>
<feature type="region of interest" description="Disordered" evidence="5">
    <location>
        <begin position="267"/>
        <end position="321"/>
    </location>
</feature>
<evidence type="ECO:0000259" key="6">
    <source>
        <dbReference type="SMART" id="SM00327"/>
    </source>
</evidence>
<comment type="similarity">
    <text evidence="1">Belongs to the proteasome subunit S5A family.</text>
</comment>